<reference evidence="2" key="2">
    <citation type="submission" date="2025-09" db="UniProtKB">
        <authorList>
            <consortium name="Ensembl"/>
        </authorList>
    </citation>
    <scope>IDENTIFICATION</scope>
</reference>
<organism evidence="2 3">
    <name type="scientific">Buteo japonicus</name>
    <dbReference type="NCBI Taxonomy" id="224669"/>
    <lineage>
        <taxon>Eukaryota</taxon>
        <taxon>Metazoa</taxon>
        <taxon>Chordata</taxon>
        <taxon>Craniata</taxon>
        <taxon>Vertebrata</taxon>
        <taxon>Euteleostomi</taxon>
        <taxon>Archelosauria</taxon>
        <taxon>Archosauria</taxon>
        <taxon>Dinosauria</taxon>
        <taxon>Saurischia</taxon>
        <taxon>Theropoda</taxon>
        <taxon>Coelurosauria</taxon>
        <taxon>Aves</taxon>
        <taxon>Neognathae</taxon>
        <taxon>Neoaves</taxon>
        <taxon>Telluraves</taxon>
        <taxon>Accipitrimorphae</taxon>
        <taxon>Accipitriformes</taxon>
        <taxon>Accipitridae</taxon>
        <taxon>Accipitrinae</taxon>
        <taxon>Buteo</taxon>
    </lineage>
</organism>
<sequence>MGHHADQLLPSGLAGRGEVLGEVCGQGGQAPSTAHPEVLGVHVQLLAVQLGQLGIGRLEVFQVLDGFPKGGEHFLPMGADLGVANDGSGAGEVPKVIKEPLGPGVDNQQPEERWRGDTSRHRDINVPQCNCHGFSVQGAAEQTPGSWTYLARASAPHSSTLTLLQTLVMSCFSSADQCTMVAGGFAQSCRRTQTP</sequence>
<evidence type="ECO:0000313" key="3">
    <source>
        <dbReference type="Proteomes" id="UP000694555"/>
    </source>
</evidence>
<reference evidence="2" key="1">
    <citation type="submission" date="2025-08" db="UniProtKB">
        <authorList>
            <consortium name="Ensembl"/>
        </authorList>
    </citation>
    <scope>IDENTIFICATION</scope>
</reference>
<protein>
    <submittedName>
        <fullName evidence="2">Uncharacterized protein</fullName>
    </submittedName>
</protein>
<feature type="region of interest" description="Disordered" evidence="1">
    <location>
        <begin position="97"/>
        <end position="121"/>
    </location>
</feature>
<accession>A0A8C0B2H5</accession>
<dbReference type="Ensembl" id="ENSBJAT00000011063.1">
    <property type="protein sequence ID" value="ENSBJAP00000010760.1"/>
    <property type="gene ID" value="ENSBJAG00000007329.1"/>
</dbReference>
<dbReference type="AlphaFoldDB" id="A0A8C0B2H5"/>
<name>A0A8C0B2H5_9AVES</name>
<evidence type="ECO:0000313" key="2">
    <source>
        <dbReference type="Ensembl" id="ENSBJAP00000010760.1"/>
    </source>
</evidence>
<proteinExistence type="predicted"/>
<keyword evidence="3" id="KW-1185">Reference proteome</keyword>
<evidence type="ECO:0000256" key="1">
    <source>
        <dbReference type="SAM" id="MobiDB-lite"/>
    </source>
</evidence>
<dbReference type="Proteomes" id="UP000694555">
    <property type="component" value="Unplaced"/>
</dbReference>
<feature type="compositionally biased region" description="Basic and acidic residues" evidence="1">
    <location>
        <begin position="110"/>
        <end position="121"/>
    </location>
</feature>